<dbReference type="Proteomes" id="UP000724584">
    <property type="component" value="Unassembled WGS sequence"/>
</dbReference>
<proteinExistence type="predicted"/>
<comment type="caution">
    <text evidence="1">The sequence shown here is derived from an EMBL/GenBank/DDBJ whole genome shotgun (WGS) entry which is preliminary data.</text>
</comment>
<organism evidence="1 2">
    <name type="scientific">Chaetomium tenue</name>
    <dbReference type="NCBI Taxonomy" id="1854479"/>
    <lineage>
        <taxon>Eukaryota</taxon>
        <taxon>Fungi</taxon>
        <taxon>Dikarya</taxon>
        <taxon>Ascomycota</taxon>
        <taxon>Pezizomycotina</taxon>
        <taxon>Sordariomycetes</taxon>
        <taxon>Sordariomycetidae</taxon>
        <taxon>Sordariales</taxon>
        <taxon>Chaetomiaceae</taxon>
        <taxon>Chaetomium</taxon>
    </lineage>
</organism>
<reference evidence="1 2" key="1">
    <citation type="journal article" date="2021" name="Nat. Commun.">
        <title>Genetic determinants of endophytism in the Arabidopsis root mycobiome.</title>
        <authorList>
            <person name="Mesny F."/>
            <person name="Miyauchi S."/>
            <person name="Thiergart T."/>
            <person name="Pickel B."/>
            <person name="Atanasova L."/>
            <person name="Karlsson M."/>
            <person name="Huettel B."/>
            <person name="Barry K.W."/>
            <person name="Haridas S."/>
            <person name="Chen C."/>
            <person name="Bauer D."/>
            <person name="Andreopoulos W."/>
            <person name="Pangilinan J."/>
            <person name="LaButti K."/>
            <person name="Riley R."/>
            <person name="Lipzen A."/>
            <person name="Clum A."/>
            <person name="Drula E."/>
            <person name="Henrissat B."/>
            <person name="Kohler A."/>
            <person name="Grigoriev I.V."/>
            <person name="Martin F.M."/>
            <person name="Hacquard S."/>
        </authorList>
    </citation>
    <scope>NUCLEOTIDE SEQUENCE [LARGE SCALE GENOMIC DNA]</scope>
    <source>
        <strain evidence="1 2">MPI-SDFR-AT-0079</strain>
    </source>
</reference>
<keyword evidence="2" id="KW-1185">Reference proteome</keyword>
<evidence type="ECO:0000313" key="1">
    <source>
        <dbReference type="EMBL" id="KAH6641761.1"/>
    </source>
</evidence>
<dbReference type="EMBL" id="JAGIZQ010000002">
    <property type="protein sequence ID" value="KAH6641761.1"/>
    <property type="molecule type" value="Genomic_DNA"/>
</dbReference>
<sequence length="76" mass="8540">MYAYRLWCVPPARRLARPIYFALSLTPFGLMRIGLTGPYGGFGTGQTVKFMCASTVGSEEVMPTGYSREFYPLRFS</sequence>
<accession>A0ACB7PIV1</accession>
<protein>
    <submittedName>
        <fullName evidence="1">Uncharacterized protein</fullName>
    </submittedName>
</protein>
<gene>
    <name evidence="1" type="ORF">F5144DRAFT_564794</name>
</gene>
<evidence type="ECO:0000313" key="2">
    <source>
        <dbReference type="Proteomes" id="UP000724584"/>
    </source>
</evidence>
<name>A0ACB7PIV1_9PEZI</name>